<dbReference type="EMBL" id="JAHRHJ020000003">
    <property type="protein sequence ID" value="KAH9322514.1"/>
    <property type="molecule type" value="Genomic_DNA"/>
</dbReference>
<organism evidence="2 3">
    <name type="scientific">Taxus chinensis</name>
    <name type="common">Chinese yew</name>
    <name type="synonym">Taxus wallichiana var. chinensis</name>
    <dbReference type="NCBI Taxonomy" id="29808"/>
    <lineage>
        <taxon>Eukaryota</taxon>
        <taxon>Viridiplantae</taxon>
        <taxon>Streptophyta</taxon>
        <taxon>Embryophyta</taxon>
        <taxon>Tracheophyta</taxon>
        <taxon>Spermatophyta</taxon>
        <taxon>Pinopsida</taxon>
        <taxon>Pinidae</taxon>
        <taxon>Conifers II</taxon>
        <taxon>Cupressales</taxon>
        <taxon>Taxaceae</taxon>
        <taxon>Taxus</taxon>
    </lineage>
</organism>
<evidence type="ECO:0000313" key="2">
    <source>
        <dbReference type="EMBL" id="KAH9322514.1"/>
    </source>
</evidence>
<keyword evidence="3" id="KW-1185">Reference proteome</keyword>
<proteinExistence type="predicted"/>
<gene>
    <name evidence="2" type="ORF">KI387_017153</name>
</gene>
<sequence length="110" mass="13113">VRFQIRIKRNLSQEVWQRERDLLGMVMKAVIGLLQEIESLSQRLQEMQGREELVPVDAGIRTSQEERFMSLKMVKKWLVQLRTTNYRKDNGKTVRRSKKKLKKNAIKKSK</sequence>
<feature type="non-terminal residue" evidence="2">
    <location>
        <position position="110"/>
    </location>
</feature>
<reference evidence="2 3" key="1">
    <citation type="journal article" date="2021" name="Nat. Plants">
        <title>The Taxus genome provides insights into paclitaxel biosynthesis.</title>
        <authorList>
            <person name="Xiong X."/>
            <person name="Gou J."/>
            <person name="Liao Q."/>
            <person name="Li Y."/>
            <person name="Zhou Q."/>
            <person name="Bi G."/>
            <person name="Li C."/>
            <person name="Du R."/>
            <person name="Wang X."/>
            <person name="Sun T."/>
            <person name="Guo L."/>
            <person name="Liang H."/>
            <person name="Lu P."/>
            <person name="Wu Y."/>
            <person name="Zhang Z."/>
            <person name="Ro D.K."/>
            <person name="Shang Y."/>
            <person name="Huang S."/>
            <person name="Yan J."/>
        </authorList>
    </citation>
    <scope>NUCLEOTIDE SEQUENCE [LARGE SCALE GENOMIC DNA]</scope>
    <source>
        <strain evidence="2">Ta-2019</strain>
    </source>
</reference>
<protein>
    <submittedName>
        <fullName evidence="2">Uncharacterized protein</fullName>
    </submittedName>
</protein>
<comment type="caution">
    <text evidence="2">The sequence shown here is derived from an EMBL/GenBank/DDBJ whole genome shotgun (WGS) entry which is preliminary data.</text>
</comment>
<feature type="compositionally biased region" description="Basic residues" evidence="1">
    <location>
        <begin position="93"/>
        <end position="110"/>
    </location>
</feature>
<evidence type="ECO:0000256" key="1">
    <source>
        <dbReference type="SAM" id="MobiDB-lite"/>
    </source>
</evidence>
<feature type="non-terminal residue" evidence="2">
    <location>
        <position position="1"/>
    </location>
</feature>
<name>A0AA38GIP9_TAXCH</name>
<evidence type="ECO:0000313" key="3">
    <source>
        <dbReference type="Proteomes" id="UP000824469"/>
    </source>
</evidence>
<feature type="region of interest" description="Disordered" evidence="1">
    <location>
        <begin position="88"/>
        <end position="110"/>
    </location>
</feature>
<dbReference type="AlphaFoldDB" id="A0AA38GIP9"/>
<accession>A0AA38GIP9</accession>
<dbReference type="Proteomes" id="UP000824469">
    <property type="component" value="Unassembled WGS sequence"/>
</dbReference>